<organism evidence="2 3">
    <name type="scientific">Setomelanomma holmii</name>
    <dbReference type="NCBI Taxonomy" id="210430"/>
    <lineage>
        <taxon>Eukaryota</taxon>
        <taxon>Fungi</taxon>
        <taxon>Dikarya</taxon>
        <taxon>Ascomycota</taxon>
        <taxon>Pezizomycotina</taxon>
        <taxon>Dothideomycetes</taxon>
        <taxon>Pleosporomycetidae</taxon>
        <taxon>Pleosporales</taxon>
        <taxon>Pleosporineae</taxon>
        <taxon>Phaeosphaeriaceae</taxon>
        <taxon>Setomelanomma</taxon>
    </lineage>
</organism>
<dbReference type="Pfam" id="PF00724">
    <property type="entry name" value="Oxidored_FMN"/>
    <property type="match status" value="1"/>
</dbReference>
<dbReference type="InterPro" id="IPR013785">
    <property type="entry name" value="Aldolase_TIM"/>
</dbReference>
<name>A0A9P4LIS3_9PLEO</name>
<dbReference type="GO" id="GO:0003959">
    <property type="term" value="F:NADPH dehydrogenase activity"/>
    <property type="evidence" value="ECO:0007669"/>
    <property type="project" value="TreeGrafter"/>
</dbReference>
<protein>
    <submittedName>
        <fullName evidence="2">FMN-linked oxidoreductase</fullName>
    </submittedName>
</protein>
<keyword evidence="3" id="KW-1185">Reference proteome</keyword>
<evidence type="ECO:0000313" key="2">
    <source>
        <dbReference type="EMBL" id="KAF2025379.1"/>
    </source>
</evidence>
<evidence type="ECO:0000259" key="1">
    <source>
        <dbReference type="Pfam" id="PF00724"/>
    </source>
</evidence>
<dbReference type="SUPFAM" id="SSF51395">
    <property type="entry name" value="FMN-linked oxidoreductases"/>
    <property type="match status" value="1"/>
</dbReference>
<dbReference type="GO" id="GO:0010181">
    <property type="term" value="F:FMN binding"/>
    <property type="evidence" value="ECO:0007669"/>
    <property type="project" value="InterPro"/>
</dbReference>
<dbReference type="PANTHER" id="PTHR22893">
    <property type="entry name" value="NADH OXIDOREDUCTASE-RELATED"/>
    <property type="match status" value="1"/>
</dbReference>
<dbReference type="EMBL" id="ML978267">
    <property type="protein sequence ID" value="KAF2025379.1"/>
    <property type="molecule type" value="Genomic_DNA"/>
</dbReference>
<dbReference type="CDD" id="cd02933">
    <property type="entry name" value="OYE_like_FMN"/>
    <property type="match status" value="1"/>
</dbReference>
<dbReference type="OrthoDB" id="276546at2759"/>
<sequence length="390" mass="42810">MAASTTAPLFEPLRIGNIDLSHRIVFAPLTRFRINDDHVPLSFVKDYYVQRAATPGTLLISEAIVVSRLAGSITHMPEIWSDAQIATWKEIADAVHAKGSYIFLQLCANGRAASPIERQKDGLDLIGPSAIPISAEKEQKGIVATSNQSPVPREMTEKEIWQVIRDFARAAQNAVHKAGFGGVEINAANGHMLDQFIQDNANQRTDAWGGSIEKRSRFVLEIAKATIAAVGKEKVGFRVSPWSTYLSMRMADPIPQFTYLIRELSKLGVAFMHLVEPRISGDLTVEDQNIDSNIPLLEAWGDERPVIVAGGYSAESAVSALASGGQYEGRKVAVAFGRHFVSNPDLVFRVKNKVELAPYDRSTFYKVGSKDGYLDYPFSEAYLAQEVVAA</sequence>
<accession>A0A9P4LIS3</accession>
<dbReference type="Proteomes" id="UP000799777">
    <property type="component" value="Unassembled WGS sequence"/>
</dbReference>
<gene>
    <name evidence="2" type="ORF">EK21DRAFT_76554</name>
</gene>
<feature type="domain" description="NADH:flavin oxidoreductase/NADH oxidase N-terminal" evidence="1">
    <location>
        <begin position="9"/>
        <end position="355"/>
    </location>
</feature>
<evidence type="ECO:0000313" key="3">
    <source>
        <dbReference type="Proteomes" id="UP000799777"/>
    </source>
</evidence>
<dbReference type="FunFam" id="3.20.20.70:FF:000138">
    <property type="entry name" value="NADPH dehydrogenase 1"/>
    <property type="match status" value="1"/>
</dbReference>
<dbReference type="AlphaFoldDB" id="A0A9P4LIS3"/>
<dbReference type="Gene3D" id="3.20.20.70">
    <property type="entry name" value="Aldolase class I"/>
    <property type="match status" value="1"/>
</dbReference>
<dbReference type="PANTHER" id="PTHR22893:SF91">
    <property type="entry name" value="NADPH DEHYDROGENASE 2-RELATED"/>
    <property type="match status" value="1"/>
</dbReference>
<comment type="caution">
    <text evidence="2">The sequence shown here is derived from an EMBL/GenBank/DDBJ whole genome shotgun (WGS) entry which is preliminary data.</text>
</comment>
<proteinExistence type="predicted"/>
<dbReference type="InterPro" id="IPR045247">
    <property type="entry name" value="Oye-like"/>
</dbReference>
<dbReference type="InterPro" id="IPR001155">
    <property type="entry name" value="OxRdtase_FMN_N"/>
</dbReference>
<reference evidence="2" key="1">
    <citation type="journal article" date="2020" name="Stud. Mycol.">
        <title>101 Dothideomycetes genomes: a test case for predicting lifestyles and emergence of pathogens.</title>
        <authorList>
            <person name="Haridas S."/>
            <person name="Albert R."/>
            <person name="Binder M."/>
            <person name="Bloem J."/>
            <person name="Labutti K."/>
            <person name="Salamov A."/>
            <person name="Andreopoulos B."/>
            <person name="Baker S."/>
            <person name="Barry K."/>
            <person name="Bills G."/>
            <person name="Bluhm B."/>
            <person name="Cannon C."/>
            <person name="Castanera R."/>
            <person name="Culley D."/>
            <person name="Daum C."/>
            <person name="Ezra D."/>
            <person name="Gonzalez J."/>
            <person name="Henrissat B."/>
            <person name="Kuo A."/>
            <person name="Liang C."/>
            <person name="Lipzen A."/>
            <person name="Lutzoni F."/>
            <person name="Magnuson J."/>
            <person name="Mondo S."/>
            <person name="Nolan M."/>
            <person name="Ohm R."/>
            <person name="Pangilinan J."/>
            <person name="Park H.-J."/>
            <person name="Ramirez L."/>
            <person name="Alfaro M."/>
            <person name="Sun H."/>
            <person name="Tritt A."/>
            <person name="Yoshinaga Y."/>
            <person name="Zwiers L.-H."/>
            <person name="Turgeon B."/>
            <person name="Goodwin S."/>
            <person name="Spatafora J."/>
            <person name="Crous P."/>
            <person name="Grigoriev I."/>
        </authorList>
    </citation>
    <scope>NUCLEOTIDE SEQUENCE</scope>
    <source>
        <strain evidence="2">CBS 110217</strain>
    </source>
</reference>